<evidence type="ECO:0000256" key="6">
    <source>
        <dbReference type="ARBA" id="ARBA00022807"/>
    </source>
</evidence>
<comment type="caution">
    <text evidence="8">The sequence shown here is derived from an EMBL/GenBank/DDBJ whole genome shotgun (WGS) entry which is preliminary data.</text>
</comment>
<gene>
    <name evidence="8" type="ORF">Sste5346_000075</name>
</gene>
<keyword evidence="9" id="KW-1185">Reference proteome</keyword>
<dbReference type="Pfam" id="PF10275">
    <property type="entry name" value="Peptidase_C65"/>
    <property type="match status" value="1"/>
</dbReference>
<dbReference type="Gene3D" id="3.30.200.60">
    <property type="entry name" value="Peptidase C65 Otubain, subdomain 1"/>
    <property type="match status" value="1"/>
</dbReference>
<dbReference type="InterPro" id="IPR042468">
    <property type="entry name" value="Peptidase_C65_otubain_sub1"/>
</dbReference>
<sequence>MAENPLATASGDQAAIDAEIAAQEAAARDYRPDVNGPGINELRSTEEIKDQYASADHIFVQKTVNLPRAYPLYRAVRGDGNCGWRAIGFCYFEALIYNDNVQLISDEKKRLLELNDYIRDVGGYDPYVYEDMVEETDLLFDAILKALPDTEQAIRAVTEAFNDDSAGNAIIYHLRLLTASYLKGNVGVYEGFIVHDGGVIGYCQEWIERPNCEIDHLRVEVLASILLKPSDMVLEIAYLDRSNGSTVSVYKFPDTNIGRAEDTITMRMSLLFRPDHYDILYRPSLPSKAVAESTLLRFLPADAAMAALVPTPDPAANVATVGQPASSDPSNPLAAPYLPSDTLAAEIVAQTYPVPVRYYERIVHPPGTPSIREDTPDLTPGSSSHSPATMPVKEEPITPAYASPVPPHSAPQQTTLRRESGATTDTSSLVTPTAPAPAGAAPAPSSTGRTPNDLEIHHVAPISYGSAAQSAGSFVNYQGADFQILSRLPGMFNRFSAQPASSPFGMSQGSSWGGAPGPSQGFTKGVSPFPVSPAMTSAPPTSGLADVQHAVPPVSAIPASPAAPSVIPGTPMSAISSGLSDSYSEPAFSVAGTPVPLMDAPTPVPSTPMAYGGAGGTGGGDIGANSNNNGGGGAGRAGSNGAIFLPEPKSTPVRFTKWHFNRLPHDATDPNSSHFRNSRVSTAHFDNPDFQPQEYDPSGGGSDAPSRNRRKSSVLREDNEK</sequence>
<dbReference type="EC" id="3.4.19.12" evidence="2"/>
<dbReference type="PANTHER" id="PTHR12931:SF15">
    <property type="entry name" value="UBIQUITIN THIOESTERASE OTUBAIN-LIKE"/>
    <property type="match status" value="1"/>
</dbReference>
<evidence type="ECO:0000256" key="5">
    <source>
        <dbReference type="ARBA" id="ARBA00022801"/>
    </source>
</evidence>
<evidence type="ECO:0000256" key="7">
    <source>
        <dbReference type="SAM" id="MobiDB-lite"/>
    </source>
</evidence>
<evidence type="ECO:0000256" key="4">
    <source>
        <dbReference type="ARBA" id="ARBA00022786"/>
    </source>
</evidence>
<keyword evidence="3" id="KW-0645">Protease</keyword>
<feature type="compositionally biased region" description="Polar residues" evidence="7">
    <location>
        <begin position="669"/>
        <end position="681"/>
    </location>
</feature>
<keyword evidence="6" id="KW-0788">Thiol protease</keyword>
<dbReference type="InterPro" id="IPR042467">
    <property type="entry name" value="Peptidase_C65_otubain_sub2"/>
</dbReference>
<evidence type="ECO:0000256" key="1">
    <source>
        <dbReference type="ARBA" id="ARBA00000707"/>
    </source>
</evidence>
<accession>A0ABR3ZV67</accession>
<evidence type="ECO:0000313" key="8">
    <source>
        <dbReference type="EMBL" id="KAL1903448.1"/>
    </source>
</evidence>
<comment type="catalytic activity">
    <reaction evidence="1">
        <text>Thiol-dependent hydrolysis of ester, thioester, amide, peptide and isopeptide bonds formed by the C-terminal Gly of ubiquitin (a 76-residue protein attached to proteins as an intracellular targeting signal).</text>
        <dbReference type="EC" id="3.4.19.12"/>
    </reaction>
</comment>
<organism evidence="8 9">
    <name type="scientific">Sporothrix stenoceras</name>
    <dbReference type="NCBI Taxonomy" id="5173"/>
    <lineage>
        <taxon>Eukaryota</taxon>
        <taxon>Fungi</taxon>
        <taxon>Dikarya</taxon>
        <taxon>Ascomycota</taxon>
        <taxon>Pezizomycotina</taxon>
        <taxon>Sordariomycetes</taxon>
        <taxon>Sordariomycetidae</taxon>
        <taxon>Ophiostomatales</taxon>
        <taxon>Ophiostomataceae</taxon>
        <taxon>Sporothrix</taxon>
    </lineage>
</organism>
<dbReference type="SUPFAM" id="SSF54001">
    <property type="entry name" value="Cysteine proteinases"/>
    <property type="match status" value="1"/>
</dbReference>
<feature type="region of interest" description="Disordered" evidence="7">
    <location>
        <begin position="365"/>
        <end position="452"/>
    </location>
</feature>
<dbReference type="PANTHER" id="PTHR12931">
    <property type="entry name" value="UBIQUITIN THIOLESTERASE PROTEIN OTUB"/>
    <property type="match status" value="1"/>
</dbReference>
<dbReference type="CDD" id="cd22749">
    <property type="entry name" value="Otubain_C65"/>
    <property type="match status" value="1"/>
</dbReference>
<keyword evidence="5" id="KW-0378">Hydrolase</keyword>
<dbReference type="Gene3D" id="1.20.1300.20">
    <property type="entry name" value="Peptidase C65 Otubain, subdomain 2"/>
    <property type="match status" value="1"/>
</dbReference>
<reference evidence="8 9" key="1">
    <citation type="journal article" date="2024" name="IMA Fungus">
        <title>IMA Genome - F19 : A genome assembly and annotation guide to empower mycologists, including annotated draft genome sequences of Ceratocystis pirilliformis, Diaporthe australafricana, Fusarium ophioides, Paecilomyces lecythidis, and Sporothrix stenoceras.</title>
        <authorList>
            <person name="Aylward J."/>
            <person name="Wilson A.M."/>
            <person name="Visagie C.M."/>
            <person name="Spraker J."/>
            <person name="Barnes I."/>
            <person name="Buitendag C."/>
            <person name="Ceriani C."/>
            <person name="Del Mar Angel L."/>
            <person name="du Plessis D."/>
            <person name="Fuchs T."/>
            <person name="Gasser K."/>
            <person name="Kramer D."/>
            <person name="Li W."/>
            <person name="Munsamy K."/>
            <person name="Piso A."/>
            <person name="Price J.L."/>
            <person name="Sonnekus B."/>
            <person name="Thomas C."/>
            <person name="van der Nest A."/>
            <person name="van Dijk A."/>
            <person name="van Heerden A."/>
            <person name="van Vuuren N."/>
            <person name="Yilmaz N."/>
            <person name="Duong T.A."/>
            <person name="van der Merwe N.A."/>
            <person name="Wingfield M.J."/>
            <person name="Wingfield B.D."/>
        </authorList>
    </citation>
    <scope>NUCLEOTIDE SEQUENCE [LARGE SCALE GENOMIC DNA]</scope>
    <source>
        <strain evidence="8 9">CMW 5346</strain>
    </source>
</reference>
<keyword evidence="4" id="KW-0833">Ubl conjugation pathway</keyword>
<proteinExistence type="predicted"/>
<dbReference type="InterPro" id="IPR038765">
    <property type="entry name" value="Papain-like_cys_pep_sf"/>
</dbReference>
<protein>
    <recommendedName>
        <fullName evidence="2">ubiquitinyl hydrolase 1</fullName>
        <ecNumber evidence="2">3.4.19.12</ecNumber>
    </recommendedName>
</protein>
<evidence type="ECO:0000256" key="2">
    <source>
        <dbReference type="ARBA" id="ARBA00012759"/>
    </source>
</evidence>
<dbReference type="Proteomes" id="UP001583186">
    <property type="component" value="Unassembled WGS sequence"/>
</dbReference>
<dbReference type="InterPro" id="IPR019400">
    <property type="entry name" value="Peptidase_C65_otubain"/>
</dbReference>
<dbReference type="EMBL" id="JAWCUI010000001">
    <property type="protein sequence ID" value="KAL1903448.1"/>
    <property type="molecule type" value="Genomic_DNA"/>
</dbReference>
<feature type="region of interest" description="Disordered" evidence="7">
    <location>
        <begin position="502"/>
        <end position="525"/>
    </location>
</feature>
<name>A0ABR3ZV67_9PEZI</name>
<evidence type="ECO:0000313" key="9">
    <source>
        <dbReference type="Proteomes" id="UP001583186"/>
    </source>
</evidence>
<feature type="region of interest" description="Disordered" evidence="7">
    <location>
        <begin position="664"/>
        <end position="721"/>
    </location>
</feature>
<feature type="compositionally biased region" description="Low complexity" evidence="7">
    <location>
        <begin position="431"/>
        <end position="448"/>
    </location>
</feature>
<feature type="compositionally biased region" description="Polar residues" evidence="7">
    <location>
        <begin position="410"/>
        <end position="430"/>
    </location>
</feature>
<evidence type="ECO:0000256" key="3">
    <source>
        <dbReference type="ARBA" id="ARBA00022670"/>
    </source>
</evidence>